<evidence type="ECO:0000313" key="9">
    <source>
        <dbReference type="EMBL" id="MCY6959655.1"/>
    </source>
</evidence>
<evidence type="ECO:0000313" key="10">
    <source>
        <dbReference type="Proteomes" id="UP001144612"/>
    </source>
</evidence>
<evidence type="ECO:0000256" key="5">
    <source>
        <dbReference type="ARBA" id="ARBA00022989"/>
    </source>
</evidence>
<feature type="transmembrane region" description="Helical" evidence="7">
    <location>
        <begin position="164"/>
        <end position="183"/>
    </location>
</feature>
<dbReference type="RefSeq" id="WP_268062087.1">
    <property type="nucleotide sequence ID" value="NZ_JAPQFJ010000014.1"/>
</dbReference>
<comment type="similarity">
    <text evidence="2">Belongs to the GSP F family.</text>
</comment>
<evidence type="ECO:0000259" key="8">
    <source>
        <dbReference type="Pfam" id="PF00482"/>
    </source>
</evidence>
<feature type="transmembrane region" description="Helical" evidence="7">
    <location>
        <begin position="365"/>
        <end position="387"/>
    </location>
</feature>
<dbReference type="InterPro" id="IPR003004">
    <property type="entry name" value="GspF/PilC"/>
</dbReference>
<dbReference type="PRINTS" id="PR00812">
    <property type="entry name" value="BCTERIALGSPF"/>
</dbReference>
<feature type="domain" description="Type II secretion system protein GspF" evidence="8">
    <location>
        <begin position="65"/>
        <end position="188"/>
    </location>
</feature>
<dbReference type="EMBL" id="JAPQFJ010000014">
    <property type="protein sequence ID" value="MCY6959655.1"/>
    <property type="molecule type" value="Genomic_DNA"/>
</dbReference>
<evidence type="ECO:0000256" key="1">
    <source>
        <dbReference type="ARBA" id="ARBA00004651"/>
    </source>
</evidence>
<dbReference type="PANTHER" id="PTHR30012:SF0">
    <property type="entry name" value="TYPE II SECRETION SYSTEM PROTEIN F-RELATED"/>
    <property type="match status" value="1"/>
</dbReference>
<keyword evidence="4 7" id="KW-0812">Transmembrane</keyword>
<proteinExistence type="inferred from homology"/>
<evidence type="ECO:0000256" key="4">
    <source>
        <dbReference type="ARBA" id="ARBA00022692"/>
    </source>
</evidence>
<dbReference type="Pfam" id="PF00482">
    <property type="entry name" value="T2SSF"/>
    <property type="match status" value="2"/>
</dbReference>
<sequence length="400" mass="46300">MKMYRYKAISLKGKTIKGTHNAMGKTEVIKSLRNKGYFILECKLSYLSSLRRVFHKKGHRQIAIFCRQLYEILKSGIDLNKGLDILSNQKFSNDINISINDVKNDIKKGKTLSEGLAKFPNVFPEFMISMIKIGEQSGNLEKVLFNLYKYYMNEHSTSSKIKSLMIYPAIVLATTLCITIFIITKIMPNILDNITTNNIPITKEIRRIIAIRKFILSKWSIVFAIILITLLILLKFKVRKNKKFNDIRFRLPIIKKFYKELFQIRFIKNLSMLISSGVPIITALRIIERDLKISFYKEKITNLIVEIREGADFSTSLEKTNLFNDFFISMTMVGEETGSMERMLDNAAEIYEENMKEAIRKLSTYIEPITMIFLAGIITIVIINFVFPILDIMNSVEITI</sequence>
<dbReference type="InterPro" id="IPR018076">
    <property type="entry name" value="T2SS_GspF_dom"/>
</dbReference>
<evidence type="ECO:0000256" key="6">
    <source>
        <dbReference type="ARBA" id="ARBA00023136"/>
    </source>
</evidence>
<feature type="transmembrane region" description="Helical" evidence="7">
    <location>
        <begin position="216"/>
        <end position="234"/>
    </location>
</feature>
<name>A0ABT4DBH3_9CLOT</name>
<evidence type="ECO:0000256" key="3">
    <source>
        <dbReference type="ARBA" id="ARBA00022475"/>
    </source>
</evidence>
<dbReference type="Gene3D" id="1.20.81.30">
    <property type="entry name" value="Type II secretion system (T2SS), domain F"/>
    <property type="match status" value="2"/>
</dbReference>
<gene>
    <name evidence="9" type="ORF">OW729_13625</name>
</gene>
<evidence type="ECO:0000256" key="2">
    <source>
        <dbReference type="ARBA" id="ARBA00005745"/>
    </source>
</evidence>
<reference evidence="9" key="1">
    <citation type="submission" date="2022-12" db="EMBL/GenBank/DDBJ databases">
        <title>Clostridium sp. nov., isolated from industrial wastewater.</title>
        <authorList>
            <person name="Jiayan W."/>
        </authorList>
    </citation>
    <scope>NUCLEOTIDE SEQUENCE</scope>
    <source>
        <strain evidence="9">ZC22-4</strain>
    </source>
</reference>
<comment type="caution">
    <text evidence="9">The sequence shown here is derived from an EMBL/GenBank/DDBJ whole genome shotgun (WGS) entry which is preliminary data.</text>
</comment>
<keyword evidence="3" id="KW-1003">Cell membrane</keyword>
<organism evidence="9 10">
    <name type="scientific">Clostridium brassicae</name>
    <dbReference type="NCBI Taxonomy" id="2999072"/>
    <lineage>
        <taxon>Bacteria</taxon>
        <taxon>Bacillati</taxon>
        <taxon>Bacillota</taxon>
        <taxon>Clostridia</taxon>
        <taxon>Eubacteriales</taxon>
        <taxon>Clostridiaceae</taxon>
        <taxon>Clostridium</taxon>
    </lineage>
</organism>
<dbReference type="Proteomes" id="UP001144612">
    <property type="component" value="Unassembled WGS sequence"/>
</dbReference>
<accession>A0ABT4DBH3</accession>
<feature type="domain" description="Type II secretion system protein GspF" evidence="8">
    <location>
        <begin position="266"/>
        <end position="388"/>
    </location>
</feature>
<dbReference type="InterPro" id="IPR042094">
    <property type="entry name" value="T2SS_GspF_sf"/>
</dbReference>
<protein>
    <submittedName>
        <fullName evidence="9">Type II secretion system F family protein</fullName>
    </submittedName>
</protein>
<comment type="subcellular location">
    <subcellularLocation>
        <location evidence="1">Cell membrane</location>
        <topology evidence="1">Multi-pass membrane protein</topology>
    </subcellularLocation>
</comment>
<dbReference type="PANTHER" id="PTHR30012">
    <property type="entry name" value="GENERAL SECRETION PATHWAY PROTEIN"/>
    <property type="match status" value="1"/>
</dbReference>
<keyword evidence="6 7" id="KW-0472">Membrane</keyword>
<evidence type="ECO:0000256" key="7">
    <source>
        <dbReference type="SAM" id="Phobius"/>
    </source>
</evidence>
<keyword evidence="10" id="KW-1185">Reference proteome</keyword>
<keyword evidence="5 7" id="KW-1133">Transmembrane helix</keyword>